<name>A0ABQ9FUZ7_TEGGR</name>
<evidence type="ECO:0000313" key="11">
    <source>
        <dbReference type="EMBL" id="KAJ8319560.1"/>
    </source>
</evidence>
<dbReference type="PANTHER" id="PTHR10656">
    <property type="entry name" value="CELL FATE DETERMINING PROTEIN MAB21-RELATED"/>
    <property type="match status" value="1"/>
</dbReference>
<comment type="caution">
    <text evidence="11">The sequence shown here is derived from an EMBL/GenBank/DDBJ whole genome shotgun (WGS) entry which is preliminary data.</text>
</comment>
<evidence type="ECO:0000256" key="7">
    <source>
        <dbReference type="ARBA" id="ARBA00022840"/>
    </source>
</evidence>
<evidence type="ECO:0000256" key="8">
    <source>
        <dbReference type="ARBA" id="ARBA00022842"/>
    </source>
</evidence>
<keyword evidence="4" id="KW-0548">Nucleotidyltransferase</keyword>
<keyword evidence="7" id="KW-0067">ATP-binding</keyword>
<feature type="domain" description="Mab-21-like HhH/H2TH-like" evidence="10">
    <location>
        <begin position="202"/>
        <end position="280"/>
    </location>
</feature>
<accession>A0ABQ9FUZ7</accession>
<sequence>MLLFPFSSQVLRLKFKQLDNFMKSRPDMQKLNSWRLPSDLNKEFSKLIENKKGKKQRQKQLLLSTKRLHDTKFKSIFDKVLNKIKNEIEVKENGGKSVTYSIKRKSNAPSITLDITITESIKSTTATRRLSIDFIPGYRYNDGKSSRPRLLVPKWIPESKNVKLKREFENTDTIWKISFYNYETMFLEQSRGKQDGDFLITAFRILKGLKLADKERKRSSQFSSVMSTYYIKNILLYGLLFSQQTESKDQISSVTEALGCLIGMLNIAIHKRNLPKFFIGNPYISELINEELPFTPGGSRMNIFMELSETALEQSKIDLGEALQHFGIENKSLMKTALKFKAKFEKYIDGGYKTKNHDEL</sequence>
<keyword evidence="6" id="KW-0547">Nucleotide-binding</keyword>
<evidence type="ECO:0000256" key="1">
    <source>
        <dbReference type="ARBA" id="ARBA00001946"/>
    </source>
</evidence>
<dbReference type="Pfam" id="PF20266">
    <property type="entry name" value="Mab-21_C"/>
    <property type="match status" value="1"/>
</dbReference>
<organism evidence="11 12">
    <name type="scientific">Tegillarca granosa</name>
    <name type="common">Malaysian cockle</name>
    <name type="synonym">Anadara granosa</name>
    <dbReference type="NCBI Taxonomy" id="220873"/>
    <lineage>
        <taxon>Eukaryota</taxon>
        <taxon>Metazoa</taxon>
        <taxon>Spiralia</taxon>
        <taxon>Lophotrochozoa</taxon>
        <taxon>Mollusca</taxon>
        <taxon>Bivalvia</taxon>
        <taxon>Autobranchia</taxon>
        <taxon>Pteriomorphia</taxon>
        <taxon>Arcoida</taxon>
        <taxon>Arcoidea</taxon>
        <taxon>Arcidae</taxon>
        <taxon>Tegillarca</taxon>
    </lineage>
</organism>
<dbReference type="Proteomes" id="UP001217089">
    <property type="component" value="Unassembled WGS sequence"/>
</dbReference>
<evidence type="ECO:0000256" key="5">
    <source>
        <dbReference type="ARBA" id="ARBA00022723"/>
    </source>
</evidence>
<proteinExistence type="inferred from homology"/>
<dbReference type="Pfam" id="PF03281">
    <property type="entry name" value="Mab-21"/>
    <property type="match status" value="1"/>
</dbReference>
<dbReference type="InterPro" id="IPR024810">
    <property type="entry name" value="MAB21L/cGLR"/>
</dbReference>
<dbReference type="Gene3D" id="3.30.460.90">
    <property type="match status" value="1"/>
</dbReference>
<dbReference type="EMBL" id="JARBDR010000205">
    <property type="protein sequence ID" value="KAJ8319560.1"/>
    <property type="molecule type" value="Genomic_DNA"/>
</dbReference>
<reference evidence="11 12" key="1">
    <citation type="submission" date="2022-12" db="EMBL/GenBank/DDBJ databases">
        <title>Chromosome-level genome of Tegillarca granosa.</title>
        <authorList>
            <person name="Kim J."/>
        </authorList>
    </citation>
    <scope>NUCLEOTIDE SEQUENCE [LARGE SCALE GENOMIC DNA]</scope>
    <source>
        <strain evidence="11">Teg-2019</strain>
        <tissue evidence="11">Adductor muscle</tissue>
    </source>
</reference>
<evidence type="ECO:0000256" key="2">
    <source>
        <dbReference type="ARBA" id="ARBA00008307"/>
    </source>
</evidence>
<evidence type="ECO:0000313" key="12">
    <source>
        <dbReference type="Proteomes" id="UP001217089"/>
    </source>
</evidence>
<evidence type="ECO:0000256" key="4">
    <source>
        <dbReference type="ARBA" id="ARBA00022695"/>
    </source>
</evidence>
<comment type="similarity">
    <text evidence="2">Belongs to the mab-21 family.</text>
</comment>
<gene>
    <name evidence="11" type="ORF">KUTeg_002908</name>
</gene>
<evidence type="ECO:0000259" key="9">
    <source>
        <dbReference type="Pfam" id="PF03281"/>
    </source>
</evidence>
<keyword evidence="12" id="KW-1185">Reference proteome</keyword>
<dbReference type="InterPro" id="IPR046906">
    <property type="entry name" value="Mab-21_HhH/H2TH-like"/>
</dbReference>
<keyword evidence="5" id="KW-0479">Metal-binding</keyword>
<dbReference type="PANTHER" id="PTHR10656:SF42">
    <property type="entry name" value="CYCLIC GMP-AMP SYNTHASE-LIKE PROTEIN-RELATED"/>
    <property type="match status" value="1"/>
</dbReference>
<evidence type="ECO:0000256" key="3">
    <source>
        <dbReference type="ARBA" id="ARBA00022679"/>
    </source>
</evidence>
<keyword evidence="3" id="KW-0808">Transferase</keyword>
<keyword evidence="8" id="KW-0460">Magnesium</keyword>
<evidence type="ECO:0000259" key="10">
    <source>
        <dbReference type="Pfam" id="PF20266"/>
    </source>
</evidence>
<comment type="cofactor">
    <cofactor evidence="1">
        <name>Mg(2+)</name>
        <dbReference type="ChEBI" id="CHEBI:18420"/>
    </cofactor>
</comment>
<dbReference type="Gene3D" id="1.10.1410.40">
    <property type="match status" value="1"/>
</dbReference>
<dbReference type="SMART" id="SM01265">
    <property type="entry name" value="Mab-21"/>
    <property type="match status" value="1"/>
</dbReference>
<feature type="domain" description="Mab-21-like nucleotidyltransferase" evidence="9">
    <location>
        <begin position="48"/>
        <end position="188"/>
    </location>
</feature>
<dbReference type="InterPro" id="IPR046903">
    <property type="entry name" value="Mab-21-like_nuc_Trfase"/>
</dbReference>
<evidence type="ECO:0000256" key="6">
    <source>
        <dbReference type="ARBA" id="ARBA00022741"/>
    </source>
</evidence>
<protein>
    <submittedName>
        <fullName evidence="11">Uncharacterized protein</fullName>
    </submittedName>
</protein>